<accession>A0A0F9EG80</accession>
<organism evidence="1">
    <name type="scientific">marine sediment metagenome</name>
    <dbReference type="NCBI Taxonomy" id="412755"/>
    <lineage>
        <taxon>unclassified sequences</taxon>
        <taxon>metagenomes</taxon>
        <taxon>ecological metagenomes</taxon>
    </lineage>
</organism>
<sequence>MTKDELQKIQQALQGLDDFAANSNMLNTHRAWHGTWQQVYAQVVARIAALVEKPAAEKPRAGKPKE</sequence>
<gene>
    <name evidence="1" type="ORF">LCGC14_2079510</name>
</gene>
<name>A0A0F9EG80_9ZZZZ</name>
<evidence type="ECO:0000313" key="1">
    <source>
        <dbReference type="EMBL" id="KKL72979.1"/>
    </source>
</evidence>
<proteinExistence type="predicted"/>
<dbReference type="AlphaFoldDB" id="A0A0F9EG80"/>
<comment type="caution">
    <text evidence="1">The sequence shown here is derived from an EMBL/GenBank/DDBJ whole genome shotgun (WGS) entry which is preliminary data.</text>
</comment>
<protein>
    <submittedName>
        <fullName evidence="1">Uncharacterized protein</fullName>
    </submittedName>
</protein>
<dbReference type="EMBL" id="LAZR01025104">
    <property type="protein sequence ID" value="KKL72979.1"/>
    <property type="molecule type" value="Genomic_DNA"/>
</dbReference>
<reference evidence="1" key="1">
    <citation type="journal article" date="2015" name="Nature">
        <title>Complex archaea that bridge the gap between prokaryotes and eukaryotes.</title>
        <authorList>
            <person name="Spang A."/>
            <person name="Saw J.H."/>
            <person name="Jorgensen S.L."/>
            <person name="Zaremba-Niedzwiedzka K."/>
            <person name="Martijn J."/>
            <person name="Lind A.E."/>
            <person name="van Eijk R."/>
            <person name="Schleper C."/>
            <person name="Guy L."/>
            <person name="Ettema T.J."/>
        </authorList>
    </citation>
    <scope>NUCLEOTIDE SEQUENCE</scope>
</reference>